<evidence type="ECO:0000313" key="1">
    <source>
        <dbReference type="EMBL" id="ASK38323.1"/>
    </source>
</evidence>
<proteinExistence type="predicted"/>
<dbReference type="AlphaFoldDB" id="A0A220SXR3"/>
<protein>
    <submittedName>
        <fullName evidence="1">Uncharacterized protein</fullName>
    </submittedName>
</protein>
<name>A0A220SXR3_9EURY</name>
<geneLocation type="plasmid" evidence="1">
    <name>pR1SE2</name>
</geneLocation>
<accession>A0A220SXR3</accession>
<keyword evidence="1" id="KW-0614">Plasmid</keyword>
<dbReference type="EMBL" id="KX906370">
    <property type="protein sequence ID" value="ASK38323.1"/>
    <property type="molecule type" value="Genomic_DNA"/>
</dbReference>
<reference evidence="1" key="1">
    <citation type="submission" date="2016-09" db="EMBL/GenBank/DDBJ databases">
        <title>A plasmid goes viral.</title>
        <authorList>
            <person name="Erdmann S."/>
            <person name="Tschitschko B."/>
            <person name="Cavicchioli R."/>
        </authorList>
    </citation>
    <scope>NUCLEOTIDE SEQUENCE</scope>
    <source>
        <strain evidence="1">HLS1</strain>
        <plasmid evidence="1">pR1SE2</plasmid>
    </source>
</reference>
<sequence length="99" mass="11065">MGHTPFPCMDPDDVPHDKFRDWVDENGYELLEHEDSLVAKGFGGKLEIHLTKYGNIHLVYHAHLGGEAGSVEFEDDKIIVTTGRGTEHTINANELPIPE</sequence>
<organism evidence="1">
    <name type="scientific">Halorubrum lacusprofundi</name>
    <dbReference type="NCBI Taxonomy" id="2247"/>
    <lineage>
        <taxon>Archaea</taxon>
        <taxon>Methanobacteriati</taxon>
        <taxon>Methanobacteriota</taxon>
        <taxon>Stenosarchaea group</taxon>
        <taxon>Halobacteria</taxon>
        <taxon>Halobacteriales</taxon>
        <taxon>Haloferacaceae</taxon>
        <taxon>Halorubrum</taxon>
    </lineage>
</organism>